<proteinExistence type="predicted"/>
<accession>A0A0A8YTP7</accession>
<name>A0A0A8YTP7_ARUDO</name>
<organism evidence="1">
    <name type="scientific">Arundo donax</name>
    <name type="common">Giant reed</name>
    <name type="synonym">Donax arundinaceus</name>
    <dbReference type="NCBI Taxonomy" id="35708"/>
    <lineage>
        <taxon>Eukaryota</taxon>
        <taxon>Viridiplantae</taxon>
        <taxon>Streptophyta</taxon>
        <taxon>Embryophyta</taxon>
        <taxon>Tracheophyta</taxon>
        <taxon>Spermatophyta</taxon>
        <taxon>Magnoliopsida</taxon>
        <taxon>Liliopsida</taxon>
        <taxon>Poales</taxon>
        <taxon>Poaceae</taxon>
        <taxon>PACMAD clade</taxon>
        <taxon>Arundinoideae</taxon>
        <taxon>Arundineae</taxon>
        <taxon>Arundo</taxon>
    </lineage>
</organism>
<dbReference type="AlphaFoldDB" id="A0A0A8YTP7"/>
<reference evidence="1" key="2">
    <citation type="journal article" date="2015" name="Data Brief">
        <title>Shoot transcriptome of the giant reed, Arundo donax.</title>
        <authorList>
            <person name="Barrero R.A."/>
            <person name="Guerrero F.D."/>
            <person name="Moolhuijzen P."/>
            <person name="Goolsby J.A."/>
            <person name="Tidwell J."/>
            <person name="Bellgard S.E."/>
            <person name="Bellgard M.I."/>
        </authorList>
    </citation>
    <scope>NUCLEOTIDE SEQUENCE</scope>
    <source>
        <tissue evidence="1">Shoot tissue taken approximately 20 cm above the soil surface</tissue>
    </source>
</reference>
<dbReference type="EMBL" id="GBRH01269950">
    <property type="protein sequence ID" value="JAD27945.1"/>
    <property type="molecule type" value="Transcribed_RNA"/>
</dbReference>
<protein>
    <submittedName>
        <fullName evidence="1">Uncharacterized protein</fullName>
    </submittedName>
</protein>
<sequence length="37" mass="4384">MFFWKYSAINLANYIQNISVSSLFSSWPYFSMRHCGS</sequence>
<reference evidence="1" key="1">
    <citation type="submission" date="2014-09" db="EMBL/GenBank/DDBJ databases">
        <authorList>
            <person name="Magalhaes I.L.F."/>
            <person name="Oliveira U."/>
            <person name="Santos F.R."/>
            <person name="Vidigal T.H.D.A."/>
            <person name="Brescovit A.D."/>
            <person name="Santos A.J."/>
        </authorList>
    </citation>
    <scope>NUCLEOTIDE SEQUENCE</scope>
    <source>
        <tissue evidence="1">Shoot tissue taken approximately 20 cm above the soil surface</tissue>
    </source>
</reference>
<evidence type="ECO:0000313" key="1">
    <source>
        <dbReference type="EMBL" id="JAD27945.1"/>
    </source>
</evidence>